<name>A0ACC1SCT5_9HYPO</name>
<organism evidence="1 2">
    <name type="scientific">Fusarium decemcellulare</name>
    <dbReference type="NCBI Taxonomy" id="57161"/>
    <lineage>
        <taxon>Eukaryota</taxon>
        <taxon>Fungi</taxon>
        <taxon>Dikarya</taxon>
        <taxon>Ascomycota</taxon>
        <taxon>Pezizomycotina</taxon>
        <taxon>Sordariomycetes</taxon>
        <taxon>Hypocreomycetidae</taxon>
        <taxon>Hypocreales</taxon>
        <taxon>Nectriaceae</taxon>
        <taxon>Fusarium</taxon>
        <taxon>Fusarium decemcellulare species complex</taxon>
    </lineage>
</organism>
<accession>A0ACC1SCT5</accession>
<dbReference type="EMBL" id="JANRMS010000610">
    <property type="protein sequence ID" value="KAJ3536922.1"/>
    <property type="molecule type" value="Genomic_DNA"/>
</dbReference>
<evidence type="ECO:0000313" key="1">
    <source>
        <dbReference type="EMBL" id="KAJ3536922.1"/>
    </source>
</evidence>
<reference evidence="1" key="1">
    <citation type="submission" date="2022-08" db="EMBL/GenBank/DDBJ databases">
        <title>Genome Sequence of Fusarium decemcellulare.</title>
        <authorList>
            <person name="Buettner E."/>
        </authorList>
    </citation>
    <scope>NUCLEOTIDE SEQUENCE</scope>
    <source>
        <strain evidence="1">Babe19</strain>
    </source>
</reference>
<proteinExistence type="predicted"/>
<evidence type="ECO:0000313" key="2">
    <source>
        <dbReference type="Proteomes" id="UP001148629"/>
    </source>
</evidence>
<dbReference type="Proteomes" id="UP001148629">
    <property type="component" value="Unassembled WGS sequence"/>
</dbReference>
<keyword evidence="2" id="KW-1185">Reference proteome</keyword>
<gene>
    <name evidence="1" type="ORF">NM208_g6520</name>
</gene>
<protein>
    <submittedName>
        <fullName evidence="1">Uncharacterized protein</fullName>
    </submittedName>
</protein>
<comment type="caution">
    <text evidence="1">The sequence shown here is derived from an EMBL/GenBank/DDBJ whole genome shotgun (WGS) entry which is preliminary data.</text>
</comment>
<sequence>MTSISENVASCLGGFQTLLSTLEAEAVTTLPDYDPSDISMPMVKDQLGRFKVWSANIGAHRTGRSSLDYRLRDASNIRNQVVKLLQDLSECLDDAKDLLLGETKPWNKEAWLAEWEGSDSDNSSDDLYSEPLSSMPSEMSQIFAGIVEDTNCLLRLSVSIRNPTPHDCFRQSASTHATHFEPFDIQHVRTKLPTASLDVVERLGRAISRRRQFFKYREMHQHKMASGLDNTLDTDATVQSTVASSIPDHLKAVSNIDTSALPMREDDDTSSAAWSETSYATSTTNAERRRLPALPKEADSGPFQCPICFMMVSITPRHSWKKHVFMDLRPYICVSLDCPAPDQDFQRRRQWANHTYAHHWKKWACCFGCQGSFPSAFVIKDHLATAHPETISRSNLDDLLRLCEEPKPSDDSAECPLCNESLPTFKHFQRHVGRHQEDLALFALPQLPNEETDATDDEDSEESKEEEDEEDKDGNDGYVYDGNDDYVYGARDYGGYSDEDDDYDEGEEDDDDVESDYDGE</sequence>